<evidence type="ECO:0000313" key="4">
    <source>
        <dbReference type="WBParaSite" id="jg26507"/>
    </source>
</evidence>
<feature type="compositionally biased region" description="Acidic residues" evidence="1">
    <location>
        <begin position="39"/>
        <end position="68"/>
    </location>
</feature>
<evidence type="ECO:0000256" key="1">
    <source>
        <dbReference type="SAM" id="MobiDB-lite"/>
    </source>
</evidence>
<feature type="transmembrane region" description="Helical" evidence="2">
    <location>
        <begin position="412"/>
        <end position="438"/>
    </location>
</feature>
<name>A0A915E5U5_9BILA</name>
<accession>A0A915E5U5</accession>
<dbReference type="Proteomes" id="UP000887574">
    <property type="component" value="Unplaced"/>
</dbReference>
<protein>
    <submittedName>
        <fullName evidence="4">Uncharacterized protein</fullName>
    </submittedName>
</protein>
<keyword evidence="2" id="KW-0472">Membrane</keyword>
<organism evidence="3 4">
    <name type="scientific">Ditylenchus dipsaci</name>
    <dbReference type="NCBI Taxonomy" id="166011"/>
    <lineage>
        <taxon>Eukaryota</taxon>
        <taxon>Metazoa</taxon>
        <taxon>Ecdysozoa</taxon>
        <taxon>Nematoda</taxon>
        <taxon>Chromadorea</taxon>
        <taxon>Rhabditida</taxon>
        <taxon>Tylenchina</taxon>
        <taxon>Tylenchomorpha</taxon>
        <taxon>Sphaerularioidea</taxon>
        <taxon>Anguinidae</taxon>
        <taxon>Anguininae</taxon>
        <taxon>Ditylenchus</taxon>
    </lineage>
</organism>
<evidence type="ECO:0000256" key="2">
    <source>
        <dbReference type="SAM" id="Phobius"/>
    </source>
</evidence>
<feature type="region of interest" description="Disordered" evidence="1">
    <location>
        <begin position="471"/>
        <end position="498"/>
    </location>
</feature>
<sequence>MDKIDGATDDFIHASDNWSEDSGDWMDNENGLATRGLDEDNFWEDYFEIDYDEDDNWSDDYDEREDYGDDYRQEDYDEDEDNSEDYSEKDYDGDEDYDDGGDEDYGGEDYGNDTEDVDFDIDGDLDAAADTVGDAAGEVVESVVGAGEGIGEIIGDVALNILSLFSFLEVGICNPHDGDGVDALLDAWTDLQVRGEIEDGIRIEDFLEVDEQVITGGALTLAKIVEEAVTMSLALVSFACVLCLMLLTQAVNGENESRDHHTGNDSNPFWLRYVNVPPKKYMIWTVDTKTTKIENFNLTYLISNGNWKSVVEPQEKFKCPDFAHTDKDKCYSVAEKVEMAELSYKPANQSAWSSGGTFAFEENFFSRHHPSSHTNQTDHQLLLSLKSELGQMVHRMEVISKTDHAENEWTRIFNLIISAIELLLLGLGPAFLGLIAALQMAAKRRLRRRSTQVDDWPVRPDDTATIDTRITEGPQLENDHGENETGTLISGLGRHEDE</sequence>
<keyword evidence="2" id="KW-0812">Transmembrane</keyword>
<evidence type="ECO:0000313" key="3">
    <source>
        <dbReference type="Proteomes" id="UP000887574"/>
    </source>
</evidence>
<reference evidence="4" key="1">
    <citation type="submission" date="2022-11" db="UniProtKB">
        <authorList>
            <consortium name="WormBaseParasite"/>
        </authorList>
    </citation>
    <scope>IDENTIFICATION</scope>
</reference>
<feature type="compositionally biased region" description="Basic and acidic residues" evidence="1">
    <location>
        <begin position="1"/>
        <end position="13"/>
    </location>
</feature>
<proteinExistence type="predicted"/>
<feature type="compositionally biased region" description="Acidic residues" evidence="1">
    <location>
        <begin position="75"/>
        <end position="112"/>
    </location>
</feature>
<dbReference type="AlphaFoldDB" id="A0A915E5U5"/>
<dbReference type="WBParaSite" id="jg26507">
    <property type="protein sequence ID" value="jg26507"/>
    <property type="gene ID" value="jg26507"/>
</dbReference>
<keyword evidence="2" id="KW-1133">Transmembrane helix</keyword>
<keyword evidence="3" id="KW-1185">Reference proteome</keyword>
<feature type="compositionally biased region" description="Acidic residues" evidence="1">
    <location>
        <begin position="18"/>
        <end position="27"/>
    </location>
</feature>
<feature type="region of interest" description="Disordered" evidence="1">
    <location>
        <begin position="1"/>
        <end position="112"/>
    </location>
</feature>